<dbReference type="InterPro" id="IPR058596">
    <property type="entry name" value="TraC-like_dom"/>
</dbReference>
<protein>
    <recommendedName>
        <fullName evidence="1">TraC-like domain-containing protein</fullName>
    </recommendedName>
</protein>
<evidence type="ECO:0000259" key="1">
    <source>
        <dbReference type="Pfam" id="PF26593"/>
    </source>
</evidence>
<sequence length="234" mass="26806">MVNKQEMQSKKLAKPKVGPPTQRFLDIAEIREGAVVLKDGTLRAVIMVSSINFALKSQEEQEATVQSYMQFLNGLEHSIQIVVQSRKMNIDNYMNALKEQERTIKNDLLRTQILDYRNFVNELVDLGEIMQKRFFVVVPYDPATDKQKGFMSKLSSAIMPASVIKLNEKRFQERKYALMQRVSIIQNGLISMGLQSAPLDTQGLIELYYSVYNPDVFDTQELGKISDLRVEEGF</sequence>
<dbReference type="AlphaFoldDB" id="A0A0G0VB69"/>
<dbReference type="Proteomes" id="UP000033930">
    <property type="component" value="Unassembled WGS sequence"/>
</dbReference>
<accession>A0A0G0VB69</accession>
<reference evidence="2 3" key="1">
    <citation type="journal article" date="2015" name="Nature">
        <title>rRNA introns, odd ribosomes, and small enigmatic genomes across a large radiation of phyla.</title>
        <authorList>
            <person name="Brown C.T."/>
            <person name="Hug L.A."/>
            <person name="Thomas B.C."/>
            <person name="Sharon I."/>
            <person name="Castelle C.J."/>
            <person name="Singh A."/>
            <person name="Wilkins M.J."/>
            <person name="Williams K.H."/>
            <person name="Banfield J.F."/>
        </authorList>
    </citation>
    <scope>NUCLEOTIDE SEQUENCE [LARGE SCALE GENOMIC DNA]</scope>
</reference>
<dbReference type="EMBL" id="LCAW01000021">
    <property type="protein sequence ID" value="KKR98129.1"/>
    <property type="molecule type" value="Genomic_DNA"/>
</dbReference>
<feature type="domain" description="TraC-like" evidence="1">
    <location>
        <begin position="32"/>
        <end position="156"/>
    </location>
</feature>
<comment type="caution">
    <text evidence="2">The sequence shown here is derived from an EMBL/GenBank/DDBJ whole genome shotgun (WGS) entry which is preliminary data.</text>
</comment>
<evidence type="ECO:0000313" key="3">
    <source>
        <dbReference type="Proteomes" id="UP000033930"/>
    </source>
</evidence>
<gene>
    <name evidence="2" type="ORF">UU50_C0021G0007</name>
</gene>
<proteinExistence type="predicted"/>
<dbReference type="Pfam" id="PF26593">
    <property type="entry name" value="TraC-like"/>
    <property type="match status" value="1"/>
</dbReference>
<name>A0A0G0VB69_9BACT</name>
<organism evidence="2 3">
    <name type="scientific">Candidatus Uhrbacteria bacterium GW2011_GWC1_41_20</name>
    <dbReference type="NCBI Taxonomy" id="1618983"/>
    <lineage>
        <taxon>Bacteria</taxon>
        <taxon>Candidatus Uhriibacteriota</taxon>
    </lineage>
</organism>
<evidence type="ECO:0000313" key="2">
    <source>
        <dbReference type="EMBL" id="KKR98129.1"/>
    </source>
</evidence>